<dbReference type="Pfam" id="PF00043">
    <property type="entry name" value="GST_C"/>
    <property type="match status" value="1"/>
</dbReference>
<dbReference type="PROSITE" id="PS50405">
    <property type="entry name" value="GST_CTER"/>
    <property type="match status" value="1"/>
</dbReference>
<dbReference type="SUPFAM" id="SSF47616">
    <property type="entry name" value="GST C-terminal domain-like"/>
    <property type="match status" value="1"/>
</dbReference>
<dbReference type="GO" id="GO:0005737">
    <property type="term" value="C:cytoplasm"/>
    <property type="evidence" value="ECO:0007669"/>
    <property type="project" value="TreeGrafter"/>
</dbReference>
<evidence type="ECO:0000259" key="1">
    <source>
        <dbReference type="PROSITE" id="PS50405"/>
    </source>
</evidence>
<organism evidence="2">
    <name type="scientific">Odontella aurita</name>
    <dbReference type="NCBI Taxonomy" id="265563"/>
    <lineage>
        <taxon>Eukaryota</taxon>
        <taxon>Sar</taxon>
        <taxon>Stramenopiles</taxon>
        <taxon>Ochrophyta</taxon>
        <taxon>Bacillariophyta</taxon>
        <taxon>Mediophyceae</taxon>
        <taxon>Biddulphiophycidae</taxon>
        <taxon>Eupodiscales</taxon>
        <taxon>Odontellaceae</taxon>
        <taxon>Odontella</taxon>
    </lineage>
</organism>
<dbReference type="InterPro" id="IPR004046">
    <property type="entry name" value="GST_C"/>
</dbReference>
<gene>
    <name evidence="2" type="ORF">OAUR00152_LOCUS40078</name>
</gene>
<dbReference type="Gene3D" id="1.20.1050.10">
    <property type="match status" value="1"/>
</dbReference>
<sequence>MIEVSLYGAGGKPDWFMDLNPEGQVPVLTCFGGAKIFIDSEYILTRIADGVVEGGSKLMPDSDVNKEKMEEWRHDISNRVIPIGKLAVQKGGKNVDELMELLKEMDVKIKGPYLCGDAVTVADCAAFPFLWRINDEWPLTEENGCENIRKWLDKCTANPAFAKTIQGAWWWWW</sequence>
<accession>A0A7S4NGJ4</accession>
<evidence type="ECO:0000313" key="2">
    <source>
        <dbReference type="EMBL" id="CAE2285438.1"/>
    </source>
</evidence>
<dbReference type="AlphaFoldDB" id="A0A7S4NGJ4"/>
<dbReference type="Gene3D" id="3.40.30.10">
    <property type="entry name" value="Glutaredoxin"/>
    <property type="match status" value="1"/>
</dbReference>
<dbReference type="EMBL" id="HBKQ01058695">
    <property type="protein sequence ID" value="CAE2285438.1"/>
    <property type="molecule type" value="Transcribed_RNA"/>
</dbReference>
<dbReference type="InterPro" id="IPR010987">
    <property type="entry name" value="Glutathione-S-Trfase_C-like"/>
</dbReference>
<name>A0A7S4NGJ4_9STRA</name>
<proteinExistence type="predicted"/>
<dbReference type="PANTHER" id="PTHR43968:SF6">
    <property type="entry name" value="GLUTATHIONE S-TRANSFERASE OMEGA"/>
    <property type="match status" value="1"/>
</dbReference>
<dbReference type="InterPro" id="IPR036282">
    <property type="entry name" value="Glutathione-S-Trfase_C_sf"/>
</dbReference>
<dbReference type="PANTHER" id="PTHR43968">
    <property type="match status" value="1"/>
</dbReference>
<feature type="domain" description="GST C-terminal" evidence="1">
    <location>
        <begin position="33"/>
        <end position="173"/>
    </location>
</feature>
<dbReference type="InterPro" id="IPR050983">
    <property type="entry name" value="GST_Omega/HSP26"/>
</dbReference>
<protein>
    <recommendedName>
        <fullName evidence="1">GST C-terminal domain-containing protein</fullName>
    </recommendedName>
</protein>
<reference evidence="2" key="1">
    <citation type="submission" date="2021-01" db="EMBL/GenBank/DDBJ databases">
        <authorList>
            <person name="Corre E."/>
            <person name="Pelletier E."/>
            <person name="Niang G."/>
            <person name="Scheremetjew M."/>
            <person name="Finn R."/>
            <person name="Kale V."/>
            <person name="Holt S."/>
            <person name="Cochrane G."/>
            <person name="Meng A."/>
            <person name="Brown T."/>
            <person name="Cohen L."/>
        </authorList>
    </citation>
    <scope>NUCLEOTIDE SEQUENCE</scope>
    <source>
        <strain evidence="2">Isolate 1302-5</strain>
    </source>
</reference>